<comment type="caution">
    <text evidence="1">The sequence shown here is derived from an EMBL/GenBank/DDBJ whole genome shotgun (WGS) entry which is preliminary data.</text>
</comment>
<name>A0ACA9MDB8_9GLOM</name>
<dbReference type="EMBL" id="CAJVPU010008115">
    <property type="protein sequence ID" value="CAG8580281.1"/>
    <property type="molecule type" value="Genomic_DNA"/>
</dbReference>
<reference evidence="1" key="1">
    <citation type="submission" date="2021-06" db="EMBL/GenBank/DDBJ databases">
        <authorList>
            <person name="Kallberg Y."/>
            <person name="Tangrot J."/>
            <person name="Rosling A."/>
        </authorList>
    </citation>
    <scope>NUCLEOTIDE SEQUENCE</scope>
    <source>
        <strain evidence="1">IL203A</strain>
    </source>
</reference>
<accession>A0ACA9MDB8</accession>
<dbReference type="Proteomes" id="UP000789702">
    <property type="component" value="Unassembled WGS sequence"/>
</dbReference>
<evidence type="ECO:0000313" key="2">
    <source>
        <dbReference type="Proteomes" id="UP000789702"/>
    </source>
</evidence>
<gene>
    <name evidence="1" type="ORF">DHETER_LOCUS6438</name>
</gene>
<keyword evidence="2" id="KW-1185">Reference proteome</keyword>
<organism evidence="1 2">
    <name type="scientific">Dentiscutata heterogama</name>
    <dbReference type="NCBI Taxonomy" id="1316150"/>
    <lineage>
        <taxon>Eukaryota</taxon>
        <taxon>Fungi</taxon>
        <taxon>Fungi incertae sedis</taxon>
        <taxon>Mucoromycota</taxon>
        <taxon>Glomeromycotina</taxon>
        <taxon>Glomeromycetes</taxon>
        <taxon>Diversisporales</taxon>
        <taxon>Gigasporaceae</taxon>
        <taxon>Dentiscutata</taxon>
    </lineage>
</organism>
<sequence length="163" mass="18635">ERHNFHKFKLHSESSSADVEAINTSLPTIITSDYIIASYQIEELEKDKIRITIALIANADNTSIITLFKLHYCHLQLQYSINLDKASENDIYKAYIKSVILHDKAGLPISVSPITNDSEIVEENPVEAEELVEKLQQQINVLYIHSSISIENWLNPESKYEVH</sequence>
<evidence type="ECO:0000313" key="1">
    <source>
        <dbReference type="EMBL" id="CAG8580281.1"/>
    </source>
</evidence>
<proteinExistence type="predicted"/>
<feature type="non-terminal residue" evidence="1">
    <location>
        <position position="1"/>
    </location>
</feature>
<protein>
    <submittedName>
        <fullName evidence="1">7462_t:CDS:1</fullName>
    </submittedName>
</protein>